<feature type="transmembrane region" description="Helical" evidence="1">
    <location>
        <begin position="44"/>
        <end position="65"/>
    </location>
</feature>
<dbReference type="AlphaFoldDB" id="A0A9Q8LA24"/>
<dbReference type="KEGG" id="ffu:CLAFUR5_02629"/>
<gene>
    <name evidence="2" type="ORF">CLAFUR5_02629</name>
</gene>
<evidence type="ECO:0000313" key="3">
    <source>
        <dbReference type="Proteomes" id="UP000756132"/>
    </source>
</evidence>
<dbReference type="EMBL" id="CP090164">
    <property type="protein sequence ID" value="UJO13557.1"/>
    <property type="molecule type" value="Genomic_DNA"/>
</dbReference>
<reference evidence="2" key="2">
    <citation type="journal article" date="2022" name="Microb. Genom.">
        <title>A chromosome-scale genome assembly of the tomato pathogen Cladosporium fulvum reveals a compartmentalized genome architecture and the presence of a dispensable chromosome.</title>
        <authorList>
            <person name="Zaccaron A.Z."/>
            <person name="Chen L.H."/>
            <person name="Samaras A."/>
            <person name="Stergiopoulos I."/>
        </authorList>
    </citation>
    <scope>NUCLEOTIDE SEQUENCE</scope>
    <source>
        <strain evidence="2">Race5_Kim</strain>
    </source>
</reference>
<keyword evidence="1" id="KW-0472">Membrane</keyword>
<organism evidence="2 3">
    <name type="scientific">Passalora fulva</name>
    <name type="common">Tomato leaf mold</name>
    <name type="synonym">Cladosporium fulvum</name>
    <dbReference type="NCBI Taxonomy" id="5499"/>
    <lineage>
        <taxon>Eukaryota</taxon>
        <taxon>Fungi</taxon>
        <taxon>Dikarya</taxon>
        <taxon>Ascomycota</taxon>
        <taxon>Pezizomycotina</taxon>
        <taxon>Dothideomycetes</taxon>
        <taxon>Dothideomycetidae</taxon>
        <taxon>Mycosphaerellales</taxon>
        <taxon>Mycosphaerellaceae</taxon>
        <taxon>Fulvia</taxon>
    </lineage>
</organism>
<proteinExistence type="predicted"/>
<accession>A0A9Q8LA24</accession>
<evidence type="ECO:0000313" key="2">
    <source>
        <dbReference type="EMBL" id="UJO13557.1"/>
    </source>
</evidence>
<evidence type="ECO:0000256" key="1">
    <source>
        <dbReference type="SAM" id="Phobius"/>
    </source>
</evidence>
<dbReference type="RefSeq" id="XP_047757923.1">
    <property type="nucleotide sequence ID" value="XM_047901777.1"/>
</dbReference>
<name>A0A9Q8LA24_PASFU</name>
<dbReference type="Proteomes" id="UP000756132">
    <property type="component" value="Chromosome 2"/>
</dbReference>
<keyword evidence="3" id="KW-1185">Reference proteome</keyword>
<reference evidence="2" key="1">
    <citation type="submission" date="2021-12" db="EMBL/GenBank/DDBJ databases">
        <authorList>
            <person name="Zaccaron A."/>
            <person name="Stergiopoulos I."/>
        </authorList>
    </citation>
    <scope>NUCLEOTIDE SEQUENCE</scope>
    <source>
        <strain evidence="2">Race5_Kim</strain>
    </source>
</reference>
<protein>
    <submittedName>
        <fullName evidence="2">Uncharacterized protein</fullName>
    </submittedName>
</protein>
<sequence length="129" mass="14068">MEFDETFKFSDKKYAQRARAMTPTTLWELERSTLTSKVKAGTGIGVSTLLLLPTLGVSGVGLAYSSRAVDIARRKVKAAKEEIKRRNLPPYDKTKRDYTIPLGMTFAVVPVTGVIDLFSLGLAGATEAV</sequence>
<keyword evidence="1" id="KW-0812">Transmembrane</keyword>
<keyword evidence="1" id="KW-1133">Transmembrane helix</keyword>
<dbReference type="GeneID" id="71982507"/>